<evidence type="ECO:0000313" key="1">
    <source>
        <dbReference type="EMBL" id="HHP05180.1"/>
    </source>
</evidence>
<gene>
    <name evidence="1" type="ORF">ENM88_05465</name>
</gene>
<comment type="caution">
    <text evidence="1">The sequence shown here is derived from an EMBL/GenBank/DDBJ whole genome shotgun (WGS) entry which is preliminary data.</text>
</comment>
<name>A0A7J3X7I9_THEPE</name>
<proteinExistence type="predicted"/>
<organism evidence="1">
    <name type="scientific">Thermofilum pendens</name>
    <dbReference type="NCBI Taxonomy" id="2269"/>
    <lineage>
        <taxon>Archaea</taxon>
        <taxon>Thermoproteota</taxon>
        <taxon>Thermoprotei</taxon>
        <taxon>Thermofilales</taxon>
        <taxon>Thermofilaceae</taxon>
        <taxon>Thermofilum</taxon>
    </lineage>
</organism>
<protein>
    <submittedName>
        <fullName evidence="1">Uncharacterized protein</fullName>
    </submittedName>
</protein>
<accession>A0A7J3X7I9</accession>
<dbReference type="EMBL" id="DRZM01000161">
    <property type="protein sequence ID" value="HHP05180.1"/>
    <property type="molecule type" value="Genomic_DNA"/>
</dbReference>
<reference evidence="1" key="1">
    <citation type="journal article" date="2020" name="mSystems">
        <title>Genome- and Community-Level Interaction Insights into Carbon Utilization and Element Cycling Functions of Hydrothermarchaeota in Hydrothermal Sediment.</title>
        <authorList>
            <person name="Zhou Z."/>
            <person name="Liu Y."/>
            <person name="Xu W."/>
            <person name="Pan J."/>
            <person name="Luo Z.H."/>
            <person name="Li M."/>
        </authorList>
    </citation>
    <scope>NUCLEOTIDE SEQUENCE [LARGE SCALE GENOMIC DNA]</scope>
    <source>
        <strain evidence="1">SpSt-1125</strain>
    </source>
</reference>
<sequence>MGLVYNKELVSLEEVVEAGERLASIGSDIQVTVLDYFPVFRRRNLRRPSPHEMLEVKRALEATGLKTVIVQTSRGHLGPGDRRAPSY</sequence>
<dbReference type="AlphaFoldDB" id="A0A7J3X7I9"/>